<dbReference type="Proteomes" id="UP001065593">
    <property type="component" value="Unassembled WGS sequence"/>
</dbReference>
<evidence type="ECO:0000313" key="4">
    <source>
        <dbReference type="Proteomes" id="UP001065593"/>
    </source>
</evidence>
<feature type="domain" description="TcaA protein NTF2-like" evidence="2">
    <location>
        <begin position="248"/>
        <end position="359"/>
    </location>
</feature>
<proteinExistence type="predicted"/>
<accession>A0ABQ5NL74</accession>
<gene>
    <name evidence="3" type="ORF">LYSBPC_22390</name>
</gene>
<evidence type="ECO:0000256" key="1">
    <source>
        <dbReference type="ARBA" id="ARBA00022825"/>
    </source>
</evidence>
<reference evidence="3" key="1">
    <citation type="submission" date="2022-08" db="EMBL/GenBank/DDBJ databases">
        <title>Draft genome sequence of Lysinibacillus sp. strain KH24.</title>
        <authorList>
            <person name="Kanbe H."/>
            <person name="Itoh H."/>
        </authorList>
    </citation>
    <scope>NUCLEOTIDE SEQUENCE</scope>
    <source>
        <strain evidence="3">KH24</strain>
    </source>
</reference>
<dbReference type="InterPro" id="IPR054528">
    <property type="entry name" value="TcaA_5th"/>
</dbReference>
<dbReference type="SUPFAM" id="SSF50494">
    <property type="entry name" value="Trypsin-like serine proteases"/>
    <property type="match status" value="1"/>
</dbReference>
<comment type="caution">
    <text evidence="3">The sequence shown here is derived from an EMBL/GenBank/DDBJ whole genome shotgun (WGS) entry which is preliminary data.</text>
</comment>
<name>A0ABQ5NL74_9BACI</name>
<evidence type="ECO:0000259" key="2">
    <source>
        <dbReference type="Pfam" id="PF22819"/>
    </source>
</evidence>
<organism evidence="3 4">
    <name type="scientific">Lysinibacillus piscis</name>
    <dbReference type="NCBI Taxonomy" id="2518931"/>
    <lineage>
        <taxon>Bacteria</taxon>
        <taxon>Bacillati</taxon>
        <taxon>Bacillota</taxon>
        <taxon>Bacilli</taxon>
        <taxon>Bacillales</taxon>
        <taxon>Bacillaceae</taxon>
        <taxon>Lysinibacillus</taxon>
    </lineage>
</organism>
<protein>
    <recommendedName>
        <fullName evidence="2">TcaA protein NTF2-like domain-containing protein</fullName>
    </recommendedName>
</protein>
<keyword evidence="1" id="KW-0378">Hydrolase</keyword>
<dbReference type="InterPro" id="IPR009003">
    <property type="entry name" value="Peptidase_S1_PA"/>
</dbReference>
<dbReference type="InterPro" id="IPR043504">
    <property type="entry name" value="Peptidase_S1_PA_chymotrypsin"/>
</dbReference>
<evidence type="ECO:0000313" key="3">
    <source>
        <dbReference type="EMBL" id="GLC89112.1"/>
    </source>
</evidence>
<dbReference type="EMBL" id="BRZA01000002">
    <property type="protein sequence ID" value="GLC89112.1"/>
    <property type="molecule type" value="Genomic_DNA"/>
</dbReference>
<dbReference type="Gene3D" id="2.40.10.10">
    <property type="entry name" value="Trypsin-like serine proteases"/>
    <property type="match status" value="1"/>
</dbReference>
<keyword evidence="1" id="KW-0645">Protease</keyword>
<keyword evidence="1" id="KW-0720">Serine protease</keyword>
<sequence>MLLLGGIVLLTTGCMPQAVTEFVQPKKNETKIEQAVVKQKEKIVPEVKVIGEHGAGAGIIVKQDKDTLYILTNGALVATNTVAFVKLNQQQLVVADIHYMSTAHNIALLKVNYPATVSLPVMYTGHLDKLAVYTDGFPYTIEKYNDRVAAYYIDAQQPIPLGSAVLEEKTGALVGIYFTRQEKSETQPYILAIQQIVPLLEEWINEGMEPKVRLVQSQRLLPYLEEGDQAIVQQAVEQYGTNIFAYQRDEIQVFLDAFHKQLKIAVDRQDTSTMTVMIGTEVLQQKVDDMVKYYASKKAKIRFSQTTIQQIEVVGQTIKARVKTAYMLTNAAGQEATASATTLYEMQKNSQGDYQMTNLTIKE</sequence>
<keyword evidence="4" id="KW-1185">Reference proteome</keyword>
<dbReference type="Pfam" id="PF22819">
    <property type="entry name" value="TcaA_5th"/>
    <property type="match status" value="1"/>
</dbReference>